<dbReference type="InterPro" id="IPR013149">
    <property type="entry name" value="ADH-like_C"/>
</dbReference>
<comment type="similarity">
    <text evidence="2">Belongs to the zinc-containing alcohol dehydrogenase family.</text>
</comment>
<dbReference type="AlphaFoldDB" id="A0A856MMR1"/>
<gene>
    <name evidence="8" type="ORF">DP114_28900</name>
</gene>
<evidence type="ECO:0000256" key="2">
    <source>
        <dbReference type="ARBA" id="ARBA00008072"/>
    </source>
</evidence>
<sequence length="357" mass="37773">MKAARLYELGKPLKVEEVPEPVLRSGGAIVRVLRAPILSFAGQVFSGELGYMLPPLPFTPGPSAIGVVEAVADDVFGLQVGQKVFCDPLISSQTQGGQPDSILIGWTGLAAASPQMQSLWKDGTSAEKILWPGECLTPLEDTETIDLNQLACLGYLTIPYGGFLRGELRPGQTLIVNGATGNLGAAAVLVALAMGVSKIVVVGRDRVTLEKLVQLDPKRVVTASLSGNAAEYTERISEAAGGADMVLDVLGGVSTPEPTVACINALRPRGTAVFLGGVKAEIPLSYPKIMHMELTITGAHMFPRQAPKELLRMITAGMLKLDAIQTHAFKLDDISHAIDKAAKLKGLEYCVLVPNTQ</sequence>
<evidence type="ECO:0000313" key="8">
    <source>
        <dbReference type="EMBL" id="QDL11380.1"/>
    </source>
</evidence>
<evidence type="ECO:0000259" key="6">
    <source>
        <dbReference type="Pfam" id="PF00107"/>
    </source>
</evidence>
<dbReference type="Gene3D" id="3.40.50.720">
    <property type="entry name" value="NAD(P)-binding Rossmann-like Domain"/>
    <property type="match status" value="1"/>
</dbReference>
<dbReference type="InterPro" id="IPR013154">
    <property type="entry name" value="ADH-like_N"/>
</dbReference>
<dbReference type="RefSeq" id="WP_169267179.1">
    <property type="nucleotide sequence ID" value="NZ_CAWOXK010000001.1"/>
</dbReference>
<keyword evidence="5" id="KW-0560">Oxidoreductase</keyword>
<comment type="cofactor">
    <cofactor evidence="1">
        <name>Zn(2+)</name>
        <dbReference type="ChEBI" id="CHEBI:29105"/>
    </cofactor>
</comment>
<dbReference type="KEGG" id="bsen:DP114_28900"/>
<protein>
    <submittedName>
        <fullName evidence="8">Alcohol dehydrogenase</fullName>
    </submittedName>
</protein>
<accession>A0A856MMR1</accession>
<feature type="domain" description="Alcohol dehydrogenase-like C-terminal" evidence="6">
    <location>
        <begin position="183"/>
        <end position="315"/>
    </location>
</feature>
<dbReference type="SUPFAM" id="SSF50129">
    <property type="entry name" value="GroES-like"/>
    <property type="match status" value="1"/>
</dbReference>
<dbReference type="EMBL" id="CP030118">
    <property type="protein sequence ID" value="QDL11380.1"/>
    <property type="molecule type" value="Genomic_DNA"/>
</dbReference>
<dbReference type="PANTHER" id="PTHR43350">
    <property type="entry name" value="NAD-DEPENDENT ALCOHOL DEHYDROGENASE"/>
    <property type="match status" value="1"/>
</dbReference>
<dbReference type="Pfam" id="PF00107">
    <property type="entry name" value="ADH_zinc_N"/>
    <property type="match status" value="1"/>
</dbReference>
<dbReference type="PANTHER" id="PTHR43350:SF17">
    <property type="entry name" value="NAD-DEPENDENT ALCOHOL DEHYDROGENASE"/>
    <property type="match status" value="1"/>
</dbReference>
<reference evidence="8 9" key="1">
    <citation type="submission" date="2018-06" db="EMBL/GenBank/DDBJ databases">
        <title>Comparative genomics of Brasilonema spp. strains.</title>
        <authorList>
            <person name="Alvarenga D.O."/>
            <person name="Fiore M.F."/>
            <person name="Varani A.M."/>
        </authorList>
    </citation>
    <scope>NUCLEOTIDE SEQUENCE [LARGE SCALE GENOMIC DNA]</scope>
    <source>
        <strain evidence="8 9">CENA114</strain>
    </source>
</reference>
<evidence type="ECO:0000256" key="3">
    <source>
        <dbReference type="ARBA" id="ARBA00022723"/>
    </source>
</evidence>
<name>A0A856MMR1_9CYAN</name>
<evidence type="ECO:0000256" key="1">
    <source>
        <dbReference type="ARBA" id="ARBA00001947"/>
    </source>
</evidence>
<dbReference type="InterPro" id="IPR011032">
    <property type="entry name" value="GroES-like_sf"/>
</dbReference>
<dbReference type="InterPro" id="IPR036291">
    <property type="entry name" value="NAD(P)-bd_dom_sf"/>
</dbReference>
<keyword evidence="4" id="KW-0862">Zinc</keyword>
<proteinExistence type="inferred from homology"/>
<organism evidence="8 9">
    <name type="scientific">Brasilonema sennae CENA114</name>
    <dbReference type="NCBI Taxonomy" id="415709"/>
    <lineage>
        <taxon>Bacteria</taxon>
        <taxon>Bacillati</taxon>
        <taxon>Cyanobacteriota</taxon>
        <taxon>Cyanophyceae</taxon>
        <taxon>Nostocales</taxon>
        <taxon>Scytonemataceae</taxon>
        <taxon>Brasilonema</taxon>
        <taxon>Bromeliae group (in: Brasilonema)</taxon>
    </lineage>
</organism>
<dbReference type="SUPFAM" id="SSF51735">
    <property type="entry name" value="NAD(P)-binding Rossmann-fold domains"/>
    <property type="match status" value="1"/>
</dbReference>
<feature type="domain" description="Alcohol dehydrogenase-like N-terminal" evidence="7">
    <location>
        <begin position="28"/>
        <end position="140"/>
    </location>
</feature>
<dbReference type="Proteomes" id="UP000503129">
    <property type="component" value="Chromosome"/>
</dbReference>
<dbReference type="Pfam" id="PF08240">
    <property type="entry name" value="ADH_N"/>
    <property type="match status" value="1"/>
</dbReference>
<evidence type="ECO:0000256" key="4">
    <source>
        <dbReference type="ARBA" id="ARBA00022833"/>
    </source>
</evidence>
<dbReference type="Gene3D" id="3.90.180.10">
    <property type="entry name" value="Medium-chain alcohol dehydrogenases, catalytic domain"/>
    <property type="match status" value="1"/>
</dbReference>
<evidence type="ECO:0000313" key="9">
    <source>
        <dbReference type="Proteomes" id="UP000503129"/>
    </source>
</evidence>
<evidence type="ECO:0000259" key="7">
    <source>
        <dbReference type="Pfam" id="PF08240"/>
    </source>
</evidence>
<keyword evidence="3" id="KW-0479">Metal-binding</keyword>
<evidence type="ECO:0000256" key="5">
    <source>
        <dbReference type="ARBA" id="ARBA00023002"/>
    </source>
</evidence>
<dbReference type="GO" id="GO:0016491">
    <property type="term" value="F:oxidoreductase activity"/>
    <property type="evidence" value="ECO:0007669"/>
    <property type="project" value="UniProtKB-KW"/>
</dbReference>
<dbReference type="GO" id="GO:0046872">
    <property type="term" value="F:metal ion binding"/>
    <property type="evidence" value="ECO:0007669"/>
    <property type="project" value="UniProtKB-KW"/>
</dbReference>
<keyword evidence="9" id="KW-1185">Reference proteome</keyword>